<dbReference type="InterPro" id="IPR036249">
    <property type="entry name" value="Thioredoxin-like_sf"/>
</dbReference>
<dbReference type="InterPro" id="IPR013783">
    <property type="entry name" value="Ig-like_fold"/>
</dbReference>
<dbReference type="RefSeq" id="WP_172275246.1">
    <property type="nucleotide sequence ID" value="NZ_CASGMU010000003.1"/>
</dbReference>
<dbReference type="Pfam" id="PF11551">
    <property type="entry name" value="Omp28"/>
    <property type="match status" value="1"/>
</dbReference>
<name>A0ABX2ANZ8_9BACT</name>
<feature type="signal peptide" evidence="1">
    <location>
        <begin position="1"/>
        <end position="20"/>
    </location>
</feature>
<evidence type="ECO:0000313" key="4">
    <source>
        <dbReference type="Proteomes" id="UP000714420"/>
    </source>
</evidence>
<dbReference type="InterPro" id="IPR025141">
    <property type="entry name" value="DUF4082"/>
</dbReference>
<gene>
    <name evidence="3" type="ORF">HPS56_05960</name>
</gene>
<evidence type="ECO:0000256" key="1">
    <source>
        <dbReference type="SAM" id="SignalP"/>
    </source>
</evidence>
<evidence type="ECO:0000313" key="3">
    <source>
        <dbReference type="EMBL" id="NPD91900.1"/>
    </source>
</evidence>
<reference evidence="3 4" key="1">
    <citation type="submission" date="2020-05" db="EMBL/GenBank/DDBJ databases">
        <title>Distinct polysaccharide utilization as determinants for interspecies competition between intestinal Prevotella spp.</title>
        <authorList>
            <person name="Galvez E.J.C."/>
            <person name="Iljazovic A."/>
            <person name="Strowig T."/>
        </authorList>
    </citation>
    <scope>NUCLEOTIDE SEQUENCE [LARGE SCALE GENOMIC DNA]</scope>
    <source>
        <strain evidence="3 4">PMUR</strain>
    </source>
</reference>
<feature type="domain" description="DUF4082" evidence="2">
    <location>
        <begin position="86"/>
        <end position="214"/>
    </location>
</feature>
<dbReference type="EMBL" id="JABKKF010000004">
    <property type="protein sequence ID" value="NPD91900.1"/>
    <property type="molecule type" value="Genomic_DNA"/>
</dbReference>
<evidence type="ECO:0000259" key="2">
    <source>
        <dbReference type="Pfam" id="PF13313"/>
    </source>
</evidence>
<sequence>MKKILLPLLALLLTVTNVTAQKALVGIKGKIDRGVAVKENPVMNIWQKKAPAKTSRIAMEADERIMGYYTTDDLPSAAEGVGFLNNPGAYQVGVEFYGDVVAPYAGGSITKVRFGLCRPIGKSKITVLMAVGNTLQEVASVDVPSTVAGWNDVTLPSPVPVTDDSDFIIAFDFTQQAGVFPLAMDGGFNSNTVDGGSMVYGDLGQGKGWYTLGGTYGNFCIQAVVKKDIFAKSKDVIVSDLIARRFIANGKECDVEFNVKGSGPLASAYTIDIAVDGNVVKTLDTPVALSSKVQDVSISFELPAGMAKGSHKLTVQVSTIEGEAPLADGMSAGVLAQEFKLVEGGYPHTKHLVEQFTSTYCTYCPLGTTILNKLSAKRDDIALVAVHGNMNGTDIYRTETTDSLIMFEMFNAGGYPSASINRYQIPGEKDIAFGIGINEAYMDPFVEYLDYIIEWTASLPAFASVDISSSFDPETRTANINVSGEALPDFKNWVGEDARLTVFVVEDGLVARQLNNGRWITNYTHNNVLRRGGSSVYGDAINWTGDNKYENSYSFKLDEGWKVENIRIVATIGRPMMLNILSQTSYEMSPIDDAWVNNCNEVKLGGNTASVSGPAVGDKVAVETARYNINGQRISGAQEGLNIIKMSDGTTKKVIVR</sequence>
<keyword evidence="4" id="KW-1185">Reference proteome</keyword>
<organism evidence="3 4">
    <name type="scientific">Xylanibacter muris</name>
    <dbReference type="NCBI Taxonomy" id="2736290"/>
    <lineage>
        <taxon>Bacteria</taxon>
        <taxon>Pseudomonadati</taxon>
        <taxon>Bacteroidota</taxon>
        <taxon>Bacteroidia</taxon>
        <taxon>Bacteroidales</taxon>
        <taxon>Prevotellaceae</taxon>
        <taxon>Xylanibacter</taxon>
    </lineage>
</organism>
<dbReference type="Gene3D" id="2.60.40.10">
    <property type="entry name" value="Immunoglobulins"/>
    <property type="match status" value="1"/>
</dbReference>
<keyword evidence="1" id="KW-0732">Signal</keyword>
<accession>A0ABX2ANZ8</accession>
<dbReference type="InterPro" id="IPR021615">
    <property type="entry name" value="Omp28"/>
</dbReference>
<feature type="chain" id="PRO_5045657737" evidence="1">
    <location>
        <begin position="21"/>
        <end position="657"/>
    </location>
</feature>
<proteinExistence type="predicted"/>
<comment type="caution">
    <text evidence="3">The sequence shown here is derived from an EMBL/GenBank/DDBJ whole genome shotgun (WGS) entry which is preliminary data.</text>
</comment>
<dbReference type="Pfam" id="PF13313">
    <property type="entry name" value="DUF4082"/>
    <property type="match status" value="1"/>
</dbReference>
<protein>
    <submittedName>
        <fullName evidence="3">Omp28-related outer membrane protein</fullName>
    </submittedName>
</protein>
<dbReference type="Proteomes" id="UP000714420">
    <property type="component" value="Unassembled WGS sequence"/>
</dbReference>
<dbReference type="SUPFAM" id="SSF52833">
    <property type="entry name" value="Thioredoxin-like"/>
    <property type="match status" value="1"/>
</dbReference>